<feature type="region of interest" description="Disordered" evidence="13">
    <location>
        <begin position="455"/>
        <end position="481"/>
    </location>
</feature>
<feature type="compositionally biased region" description="Polar residues" evidence="13">
    <location>
        <begin position="68"/>
        <end position="77"/>
    </location>
</feature>
<dbReference type="GO" id="GO:0005858">
    <property type="term" value="C:axonemal dynein complex"/>
    <property type="evidence" value="ECO:0007669"/>
    <property type="project" value="TreeGrafter"/>
</dbReference>
<feature type="compositionally biased region" description="Polar residues" evidence="13">
    <location>
        <begin position="1"/>
        <end position="10"/>
    </location>
</feature>
<feature type="compositionally biased region" description="Gly residues" evidence="13">
    <location>
        <begin position="839"/>
        <end position="850"/>
    </location>
</feature>
<evidence type="ECO:0000313" key="14">
    <source>
        <dbReference type="EMBL" id="KXS21440.1"/>
    </source>
</evidence>
<keyword evidence="7" id="KW-0206">Cytoskeleton</keyword>
<dbReference type="OrthoDB" id="366230at2759"/>
<dbReference type="InterPro" id="IPR001680">
    <property type="entry name" value="WD40_rpt"/>
</dbReference>
<keyword evidence="15" id="KW-1185">Reference proteome</keyword>
<dbReference type="AlphaFoldDB" id="A0A139AXJ4"/>
<evidence type="ECO:0000256" key="2">
    <source>
        <dbReference type="ARBA" id="ARBA00022490"/>
    </source>
</evidence>
<evidence type="ECO:0000256" key="7">
    <source>
        <dbReference type="ARBA" id="ARBA00023212"/>
    </source>
</evidence>
<keyword evidence="5" id="KW-0282">Flagellum</keyword>
<evidence type="ECO:0000256" key="8">
    <source>
        <dbReference type="ARBA" id="ARBA00023273"/>
    </source>
</evidence>
<protein>
    <recommendedName>
        <fullName evidence="10">Dynein axonemal intermediate chain 4</fullName>
    </recommendedName>
    <alternativeName>
        <fullName evidence="11">WD repeat-containing protein 78</fullName>
    </alternativeName>
</protein>
<feature type="region of interest" description="Disordered" evidence="13">
    <location>
        <begin position="599"/>
        <end position="638"/>
    </location>
</feature>
<dbReference type="PANTHER" id="PTHR12442">
    <property type="entry name" value="DYNEIN INTERMEDIATE CHAIN"/>
    <property type="match status" value="1"/>
</dbReference>
<feature type="region of interest" description="Disordered" evidence="13">
    <location>
        <begin position="835"/>
        <end position="866"/>
    </location>
</feature>
<feature type="compositionally biased region" description="Low complexity" evidence="13">
    <location>
        <begin position="455"/>
        <end position="464"/>
    </location>
</feature>
<evidence type="ECO:0000256" key="1">
    <source>
        <dbReference type="ARBA" id="ARBA00004611"/>
    </source>
</evidence>
<keyword evidence="8" id="KW-0966">Cell projection</keyword>
<feature type="region of interest" description="Disordered" evidence="13">
    <location>
        <begin position="366"/>
        <end position="394"/>
    </location>
</feature>
<feature type="compositionally biased region" description="Low complexity" evidence="13">
    <location>
        <begin position="244"/>
        <end position="262"/>
    </location>
</feature>
<dbReference type="SUPFAM" id="SSF50978">
    <property type="entry name" value="WD40 repeat-like"/>
    <property type="match status" value="1"/>
</dbReference>
<evidence type="ECO:0000256" key="13">
    <source>
        <dbReference type="SAM" id="MobiDB-lite"/>
    </source>
</evidence>
<feature type="compositionally biased region" description="Low complexity" evidence="13">
    <location>
        <begin position="851"/>
        <end position="864"/>
    </location>
</feature>
<dbReference type="Pfam" id="PF00400">
    <property type="entry name" value="WD40"/>
    <property type="match status" value="1"/>
</dbReference>
<dbReference type="FunFam" id="2.130.10.10:FF:001248">
    <property type="entry name" value="WD repeat domain 78"/>
    <property type="match status" value="1"/>
</dbReference>
<feature type="compositionally biased region" description="Polar residues" evidence="13">
    <location>
        <begin position="1056"/>
        <end position="1077"/>
    </location>
</feature>
<dbReference type="Gene3D" id="2.130.10.10">
    <property type="entry name" value="YVTN repeat-like/Quinoprotein amine dehydrogenase"/>
    <property type="match status" value="2"/>
</dbReference>
<proteinExistence type="predicted"/>
<feature type="region of interest" description="Disordered" evidence="13">
    <location>
        <begin position="194"/>
        <end position="262"/>
    </location>
</feature>
<gene>
    <name evidence="14" type="ORF">M427DRAFT_319527</name>
</gene>
<evidence type="ECO:0000256" key="4">
    <source>
        <dbReference type="ARBA" id="ARBA00022737"/>
    </source>
</evidence>
<accession>A0A139AXJ4</accession>
<dbReference type="EMBL" id="KQ965733">
    <property type="protein sequence ID" value="KXS21440.1"/>
    <property type="molecule type" value="Genomic_DNA"/>
</dbReference>
<dbReference type="PANTHER" id="PTHR12442:SF12">
    <property type="entry name" value="DYNEIN AXONEMAL INTERMEDIATE CHAIN 4"/>
    <property type="match status" value="1"/>
</dbReference>
<feature type="compositionally biased region" description="Gly residues" evidence="13">
    <location>
        <begin position="197"/>
        <end position="207"/>
    </location>
</feature>
<evidence type="ECO:0000256" key="9">
    <source>
        <dbReference type="ARBA" id="ARBA00024190"/>
    </source>
</evidence>
<feature type="repeat" description="WD" evidence="12">
    <location>
        <begin position="909"/>
        <end position="951"/>
    </location>
</feature>
<keyword evidence="2" id="KW-0963">Cytoplasm</keyword>
<evidence type="ECO:0000256" key="6">
    <source>
        <dbReference type="ARBA" id="ARBA00023069"/>
    </source>
</evidence>
<dbReference type="GO" id="GO:0120293">
    <property type="term" value="C:dynein axonemal particle"/>
    <property type="evidence" value="ECO:0007669"/>
    <property type="project" value="UniProtKB-SubCell"/>
</dbReference>
<dbReference type="OMA" id="SEGHIMF"/>
<evidence type="ECO:0000256" key="5">
    <source>
        <dbReference type="ARBA" id="ARBA00022846"/>
    </source>
</evidence>
<dbReference type="InterPro" id="IPR050687">
    <property type="entry name" value="Dynein_IC"/>
</dbReference>
<evidence type="ECO:0000256" key="12">
    <source>
        <dbReference type="PROSITE-ProRule" id="PRU00221"/>
    </source>
</evidence>
<dbReference type="PROSITE" id="PS50082">
    <property type="entry name" value="WD_REPEATS_2"/>
    <property type="match status" value="1"/>
</dbReference>
<dbReference type="InterPro" id="IPR015943">
    <property type="entry name" value="WD40/YVTN_repeat-like_dom_sf"/>
</dbReference>
<dbReference type="InterPro" id="IPR036322">
    <property type="entry name" value="WD40_repeat_dom_sf"/>
</dbReference>
<feature type="region of interest" description="Disordered" evidence="13">
    <location>
        <begin position="1"/>
        <end position="95"/>
    </location>
</feature>
<feature type="compositionally biased region" description="Pro residues" evidence="13">
    <location>
        <begin position="36"/>
        <end position="49"/>
    </location>
</feature>
<keyword evidence="4" id="KW-0677">Repeat</keyword>
<feature type="compositionally biased region" description="Low complexity" evidence="13">
    <location>
        <begin position="628"/>
        <end position="638"/>
    </location>
</feature>
<dbReference type="GO" id="GO:0045503">
    <property type="term" value="F:dynein light chain binding"/>
    <property type="evidence" value="ECO:0007669"/>
    <property type="project" value="TreeGrafter"/>
</dbReference>
<dbReference type="Proteomes" id="UP000070544">
    <property type="component" value="Unassembled WGS sequence"/>
</dbReference>
<evidence type="ECO:0000256" key="11">
    <source>
        <dbReference type="ARBA" id="ARBA00041557"/>
    </source>
</evidence>
<keyword evidence="3 12" id="KW-0853">WD repeat</keyword>
<feature type="region of interest" description="Disordered" evidence="13">
    <location>
        <begin position="1055"/>
        <end position="1077"/>
    </location>
</feature>
<comment type="subcellular location">
    <subcellularLocation>
        <location evidence="1">Cytoplasm</location>
        <location evidence="1">Cytoskeleton</location>
        <location evidence="1">Flagellum axoneme</location>
    </subcellularLocation>
    <subcellularLocation>
        <location evidence="9">Dynein axonemal particle</location>
    </subcellularLocation>
</comment>
<reference evidence="14 15" key="1">
    <citation type="journal article" date="2015" name="Genome Biol. Evol.">
        <title>Phylogenomic analyses indicate that early fungi evolved digesting cell walls of algal ancestors of land plants.</title>
        <authorList>
            <person name="Chang Y."/>
            <person name="Wang S."/>
            <person name="Sekimoto S."/>
            <person name="Aerts A.L."/>
            <person name="Choi C."/>
            <person name="Clum A."/>
            <person name="LaButti K.M."/>
            <person name="Lindquist E.A."/>
            <person name="Yee Ngan C."/>
            <person name="Ohm R.A."/>
            <person name="Salamov A.A."/>
            <person name="Grigoriev I.V."/>
            <person name="Spatafora J.W."/>
            <person name="Berbee M.L."/>
        </authorList>
    </citation>
    <scope>NUCLEOTIDE SEQUENCE [LARGE SCALE GENOMIC DNA]</scope>
    <source>
        <strain evidence="14 15">JEL478</strain>
    </source>
</reference>
<feature type="compositionally biased region" description="Polar residues" evidence="13">
    <location>
        <begin position="406"/>
        <end position="420"/>
    </location>
</feature>
<keyword evidence="6" id="KW-0969">Cilium</keyword>
<evidence type="ECO:0000256" key="3">
    <source>
        <dbReference type="ARBA" id="ARBA00022574"/>
    </source>
</evidence>
<evidence type="ECO:0000256" key="10">
    <source>
        <dbReference type="ARBA" id="ARBA00040002"/>
    </source>
</evidence>
<dbReference type="STRING" id="1344416.A0A139AXJ4"/>
<dbReference type="PROSITE" id="PS50294">
    <property type="entry name" value="WD_REPEATS_REGION"/>
    <property type="match status" value="1"/>
</dbReference>
<feature type="region of interest" description="Disordered" evidence="13">
    <location>
        <begin position="406"/>
        <end position="430"/>
    </location>
</feature>
<feature type="compositionally biased region" description="Low complexity" evidence="13">
    <location>
        <begin position="50"/>
        <end position="63"/>
    </location>
</feature>
<evidence type="ECO:0000313" key="15">
    <source>
        <dbReference type="Proteomes" id="UP000070544"/>
    </source>
</evidence>
<name>A0A139AXJ4_GONPJ</name>
<dbReference type="GO" id="GO:0045504">
    <property type="term" value="F:dynein heavy chain binding"/>
    <property type="evidence" value="ECO:0007669"/>
    <property type="project" value="TreeGrafter"/>
</dbReference>
<dbReference type="GO" id="GO:0003341">
    <property type="term" value="P:cilium movement"/>
    <property type="evidence" value="ECO:0007669"/>
    <property type="project" value="TreeGrafter"/>
</dbReference>
<dbReference type="SMART" id="SM00320">
    <property type="entry name" value="WD40"/>
    <property type="match status" value="6"/>
</dbReference>
<sequence>MNTHIPSSPDSLRRHGDPLPSIGSGVYPSQQSGASPPRPTRNAPAPPRKQPTQSQSSQSPQSSRLAHKQQNLSSASYMRSGMRSAMGNPRVLASDRGHGLRSASIMGTSQLTATAPLLPPPDAKCYDQEGNDVTPLPLLPVSRAVARAHQAAGDSLRGSDGHVGGRSFESVHDAISAIDAWSSQSFVRSGSVAQLAGGRGQGGGGQEGRSRASSLSLNDSTMGSEGDQGEAGSATSLGDTGEDPAPTTTTATAAARSTRPTTPDLEKHVDIFLTETPLVWLLDLPSLSVGAEDKEVDAVRRENERYKQLLASRASGATDTLAHRATQTLNLPVKHRDVQASAPPTRDTGEQVNWWSVWDETVGAQAEGQGVAHGKDRKEGDAATSTDPALAGLGLPALPTATAHLDQSGTMGSLSASTALSVGENPTHRSISSATAAGGVVPVFVDAAAAYVGPGSAHSGASASTRKLGRQRADSRSMSRSGSIAASSVALDAVRGWPTGGAGYAANGVGGSEFSSVSVATLPGLGIGGGPGGEAEGVAERLGVLMGAAGQGGGDGVSRLPQNRLLQSLLVAERAAMGNVFENKFVRFRNLPESAAWEEGDIAPREDSAGSALDSADARPKTADTSTSGAVPSSANAAASNVSGPDLESFATHIPSLEFLWAYKCEATRARQVKSMCWNKVTEDILAVAYGPCDHETSASPGLLACWSPRNPEYPERLYTSLAPVTCLDFSSATPNLLAVGYQDGHLAVYDVRNQHDRSVLDTRNSSGKHRDPIWEVRWVMVSKSGSATAESDSGDKGEEVIVSVSTDGRVVQWDVRKGVQCTDLMSLKRVYQQTDQASGGGDPSQGGASGAAAGKGPSAGSGSTMSRQTGGLTFDFSPFDSNYYLVGTEDGTIHRCSISYNEQYLSTYFGHSGAVYGVRWNPFLPRVFLSCSNDWTVRLWDVDAEGEAEVLRFQNGKDSVMDARWAPLRSTVFGCVTMDGRIEIWDLESSCLDPIILHTVLDRKLTAMQFATEYPALLTGDDSGSVNVYKVKNVKGWTEGTGRMKKASDIENEVAPQTANNKEESSQPSTLPNENNGTVQITYFQNQATNLETFIRKARKGFVE</sequence>
<organism evidence="14 15">
    <name type="scientific">Gonapodya prolifera (strain JEL478)</name>
    <name type="common">Monoblepharis prolifera</name>
    <dbReference type="NCBI Taxonomy" id="1344416"/>
    <lineage>
        <taxon>Eukaryota</taxon>
        <taxon>Fungi</taxon>
        <taxon>Fungi incertae sedis</taxon>
        <taxon>Chytridiomycota</taxon>
        <taxon>Chytridiomycota incertae sedis</taxon>
        <taxon>Monoblepharidomycetes</taxon>
        <taxon>Monoblepharidales</taxon>
        <taxon>Gonapodyaceae</taxon>
        <taxon>Gonapodya</taxon>
    </lineage>
</organism>